<keyword evidence="1" id="KW-0472">Membrane</keyword>
<protein>
    <submittedName>
        <fullName evidence="3">MCE family protein</fullName>
    </submittedName>
</protein>
<organism evidence="3 4">
    <name type="scientific">Georhizobium profundi</name>
    <dbReference type="NCBI Taxonomy" id="2341112"/>
    <lineage>
        <taxon>Bacteria</taxon>
        <taxon>Pseudomonadati</taxon>
        <taxon>Pseudomonadota</taxon>
        <taxon>Alphaproteobacteria</taxon>
        <taxon>Hyphomicrobiales</taxon>
        <taxon>Rhizobiaceae</taxon>
        <taxon>Georhizobium</taxon>
    </lineage>
</organism>
<dbReference type="Proteomes" id="UP000268192">
    <property type="component" value="Chromosome"/>
</dbReference>
<accession>A0A3S9B474</accession>
<dbReference type="Pfam" id="PF02470">
    <property type="entry name" value="MlaD"/>
    <property type="match status" value="1"/>
</dbReference>
<dbReference type="KEGG" id="abaw:D5400_10975"/>
<name>A0A3S9B474_9HYPH</name>
<dbReference type="PANTHER" id="PTHR36698:SF2">
    <property type="entry name" value="MCE_MLAD DOMAIN-CONTAINING PROTEIN"/>
    <property type="match status" value="1"/>
</dbReference>
<evidence type="ECO:0000313" key="3">
    <source>
        <dbReference type="EMBL" id="AZN71727.1"/>
    </source>
</evidence>
<dbReference type="AlphaFoldDB" id="A0A3S9B474"/>
<keyword evidence="1" id="KW-1133">Transmembrane helix</keyword>
<sequence length="562" mass="59494">METRANYAIVGLFTVLVLVASFGFVYWMTNYGNQSQMAPLNVRIPGSANGLSVGSPVRFNGISVGSVRGLTIDENDASFVVARTDVRADAPVTEATQAILEIQGLTGAAYIELSAGQAPGQQNILLEAMDSGVPAQLTADPSSVTNLLSTADQILTRANDVVEEIEGFVVDARGPLTNTLRNTETFSRALTDNADNIDQFLQSVGALSSTFEGLSGRLDTTMAAAEQLMTSIDGQKIDSILTNVDTVTANLSVASGDVTEVVASFRDTVATFENFATTAGASIERVDQIVGNVDQIIASVDAAQVGLFVDNISAASADARAAIENTAQITERFNARGEDVDRFISDVTEMADRLNAVSTRVDSVVAKVDTALGEGDVRNLLADVQQAVQSFTAVASAIDSTQVNQALTDIASASDSVRQAAEDTRRVTGSFAAREGDIDAFISDVTQMADRLNAASVRVDGVLAKVDGFLGEGDASNLLAEAEAAIASFRSVADNINGRVGPIAENLERFSNSGLRDVESLIVETRRSINRIERSISSIERNPQRLLFGGDDVQQFDGRVRR</sequence>
<dbReference type="Gene3D" id="1.10.287.950">
    <property type="entry name" value="Methyl-accepting chemotaxis protein"/>
    <property type="match status" value="1"/>
</dbReference>
<feature type="domain" description="Mce/MlaD" evidence="2">
    <location>
        <begin position="47"/>
        <end position="116"/>
    </location>
</feature>
<keyword evidence="1" id="KW-0812">Transmembrane</keyword>
<evidence type="ECO:0000256" key="1">
    <source>
        <dbReference type="SAM" id="Phobius"/>
    </source>
</evidence>
<dbReference type="SUPFAM" id="SSF58104">
    <property type="entry name" value="Methyl-accepting chemotaxis protein (MCP) signaling domain"/>
    <property type="match status" value="1"/>
</dbReference>
<dbReference type="PANTHER" id="PTHR36698">
    <property type="entry name" value="BLL5892 PROTEIN"/>
    <property type="match status" value="1"/>
</dbReference>
<dbReference type="InterPro" id="IPR003399">
    <property type="entry name" value="Mce/MlaD"/>
</dbReference>
<gene>
    <name evidence="3" type="ORF">D5400_10975</name>
</gene>
<reference evidence="3 4" key="1">
    <citation type="submission" date="2018-09" db="EMBL/GenBank/DDBJ databases">
        <title>Marinorhizobium profundi gen. nov., sp. nov., isolated from a deep-sea sediment sample from the New Britain Trench and proposal of Marinorhizobiaceae fam. nov. in the order Rhizobiales of the class Alphaproteobacteria.</title>
        <authorList>
            <person name="Cao J."/>
        </authorList>
    </citation>
    <scope>NUCLEOTIDE SEQUENCE [LARGE SCALE GENOMIC DNA]</scope>
    <source>
        <strain evidence="3 4">WS11</strain>
    </source>
</reference>
<dbReference type="OrthoDB" id="9808689at2"/>
<evidence type="ECO:0000313" key="4">
    <source>
        <dbReference type="Proteomes" id="UP000268192"/>
    </source>
</evidence>
<feature type="transmembrane region" description="Helical" evidence="1">
    <location>
        <begin position="7"/>
        <end position="28"/>
    </location>
</feature>
<keyword evidence="4" id="KW-1185">Reference proteome</keyword>
<dbReference type="RefSeq" id="WP_126010043.1">
    <property type="nucleotide sequence ID" value="NZ_CP032509.1"/>
</dbReference>
<dbReference type="EMBL" id="CP032509">
    <property type="protein sequence ID" value="AZN71727.1"/>
    <property type="molecule type" value="Genomic_DNA"/>
</dbReference>
<evidence type="ECO:0000259" key="2">
    <source>
        <dbReference type="Pfam" id="PF02470"/>
    </source>
</evidence>
<proteinExistence type="predicted"/>